<evidence type="ECO:0000313" key="3">
    <source>
        <dbReference type="Proteomes" id="UP001281614"/>
    </source>
</evidence>
<organism evidence="2 3">
    <name type="scientific">Colletotrichum kahawae</name>
    <name type="common">Coffee berry disease fungus</name>
    <dbReference type="NCBI Taxonomy" id="34407"/>
    <lineage>
        <taxon>Eukaryota</taxon>
        <taxon>Fungi</taxon>
        <taxon>Dikarya</taxon>
        <taxon>Ascomycota</taxon>
        <taxon>Pezizomycotina</taxon>
        <taxon>Sordariomycetes</taxon>
        <taxon>Hypocreomycetidae</taxon>
        <taxon>Glomerellales</taxon>
        <taxon>Glomerellaceae</taxon>
        <taxon>Colletotrichum</taxon>
        <taxon>Colletotrichum gloeosporioides species complex</taxon>
    </lineage>
</organism>
<proteinExistence type="predicted"/>
<keyword evidence="3" id="KW-1185">Reference proteome</keyword>
<name>A0AAD9XZN1_COLKA</name>
<protein>
    <submittedName>
        <fullName evidence="2">Uncharacterized protein</fullName>
    </submittedName>
</protein>
<evidence type="ECO:0000313" key="2">
    <source>
        <dbReference type="EMBL" id="KAK2729787.1"/>
    </source>
</evidence>
<dbReference type="Proteomes" id="UP001281614">
    <property type="component" value="Unassembled WGS sequence"/>
</dbReference>
<sequence length="160" mass="16744">MAIGQGRQGRHGWGMRTGNHLETPDDAFVISHDGSRQGREGIPGDERGANIPMLQPACSGGPPRHPTHGARLCRHSLRLTRPVAAAVLALRVQCSPVTANKTAVCQGSKGSWILSSSCLGRRRTLPAAADKTGPPSGAIQGHVLRRSGAQANAWQPAAGQ</sequence>
<dbReference type="AlphaFoldDB" id="A0AAD9XZN1"/>
<evidence type="ECO:0000256" key="1">
    <source>
        <dbReference type="SAM" id="MobiDB-lite"/>
    </source>
</evidence>
<comment type="caution">
    <text evidence="2">The sequence shown here is derived from an EMBL/GenBank/DDBJ whole genome shotgun (WGS) entry which is preliminary data.</text>
</comment>
<accession>A0AAD9XZN1</accession>
<feature type="region of interest" description="Disordered" evidence="1">
    <location>
        <begin position="1"/>
        <end position="23"/>
    </location>
</feature>
<dbReference type="EMBL" id="VYYT01000765">
    <property type="protein sequence ID" value="KAK2729787.1"/>
    <property type="molecule type" value="Genomic_DNA"/>
</dbReference>
<reference evidence="2" key="1">
    <citation type="submission" date="2023-02" db="EMBL/GenBank/DDBJ databases">
        <title>Colletotrichum kahawae CIFC_Que2 genome sequencing and assembly.</title>
        <authorList>
            <person name="Baroncelli R."/>
        </authorList>
    </citation>
    <scope>NUCLEOTIDE SEQUENCE</scope>
    <source>
        <strain evidence="2">CIFC_Que2</strain>
    </source>
</reference>
<gene>
    <name evidence="2" type="ORF">CKAH01_10089</name>
</gene>